<dbReference type="EMBL" id="JBHSWT010000711">
    <property type="protein sequence ID" value="MFC6772263.1"/>
    <property type="molecule type" value="Genomic_DNA"/>
</dbReference>
<evidence type="ECO:0000259" key="1">
    <source>
        <dbReference type="Pfam" id="PF01370"/>
    </source>
</evidence>
<dbReference type="InterPro" id="IPR036291">
    <property type="entry name" value="NAD(P)-bd_dom_sf"/>
</dbReference>
<dbReference type="AlphaFoldDB" id="A0ABD5T9T8"/>
<protein>
    <submittedName>
        <fullName evidence="2">NAD-dependent epimerase/dehydratase family protein</fullName>
    </submittedName>
</protein>
<name>A0ABD5T9T8_9EURY</name>
<feature type="domain" description="NAD-dependent epimerase/dehydratase" evidence="1">
    <location>
        <begin position="8"/>
        <end position="41"/>
    </location>
</feature>
<sequence>MDLSDAHVLVTGGAGLVGSHLAASLLDRGATVRVADDLSKGTRDRVP</sequence>
<organism evidence="2 3">
    <name type="scientific">Halorubrum pallidum</name>
    <dbReference type="NCBI Taxonomy" id="1526114"/>
    <lineage>
        <taxon>Archaea</taxon>
        <taxon>Methanobacteriati</taxon>
        <taxon>Methanobacteriota</taxon>
        <taxon>Stenosarchaea group</taxon>
        <taxon>Halobacteria</taxon>
        <taxon>Halobacteriales</taxon>
        <taxon>Haloferacaceae</taxon>
        <taxon>Halorubrum</taxon>
    </lineage>
</organism>
<dbReference type="SUPFAM" id="SSF51735">
    <property type="entry name" value="NAD(P)-binding Rossmann-fold domains"/>
    <property type="match status" value="1"/>
</dbReference>
<evidence type="ECO:0000313" key="3">
    <source>
        <dbReference type="Proteomes" id="UP001596274"/>
    </source>
</evidence>
<accession>A0ABD5T9T8</accession>
<dbReference type="Gene3D" id="3.40.50.720">
    <property type="entry name" value="NAD(P)-binding Rossmann-like Domain"/>
    <property type="match status" value="1"/>
</dbReference>
<proteinExistence type="predicted"/>
<evidence type="ECO:0000313" key="2">
    <source>
        <dbReference type="EMBL" id="MFC6772263.1"/>
    </source>
</evidence>
<dbReference type="Proteomes" id="UP001596274">
    <property type="component" value="Unassembled WGS sequence"/>
</dbReference>
<feature type="non-terminal residue" evidence="2">
    <location>
        <position position="47"/>
    </location>
</feature>
<keyword evidence="3" id="KW-1185">Reference proteome</keyword>
<dbReference type="Pfam" id="PF01370">
    <property type="entry name" value="Epimerase"/>
    <property type="match status" value="1"/>
</dbReference>
<comment type="caution">
    <text evidence="2">The sequence shown here is derived from an EMBL/GenBank/DDBJ whole genome shotgun (WGS) entry which is preliminary data.</text>
</comment>
<dbReference type="InterPro" id="IPR001509">
    <property type="entry name" value="Epimerase_deHydtase"/>
</dbReference>
<reference evidence="2 3" key="1">
    <citation type="journal article" date="2019" name="Int. J. Syst. Evol. Microbiol.">
        <title>The Global Catalogue of Microorganisms (GCM) 10K type strain sequencing project: providing services to taxonomists for standard genome sequencing and annotation.</title>
        <authorList>
            <consortium name="The Broad Institute Genomics Platform"/>
            <consortium name="The Broad Institute Genome Sequencing Center for Infectious Disease"/>
            <person name="Wu L."/>
            <person name="Ma J."/>
        </authorList>
    </citation>
    <scope>NUCLEOTIDE SEQUENCE [LARGE SCALE GENOMIC DNA]</scope>
    <source>
        <strain evidence="2 3">PJ61</strain>
    </source>
</reference>
<gene>
    <name evidence="2" type="ORF">ACFQDD_12185</name>
</gene>